<dbReference type="EC" id="4.2.1.96" evidence="3"/>
<evidence type="ECO:0000256" key="2">
    <source>
        <dbReference type="ARBA" id="ARBA00006472"/>
    </source>
</evidence>
<protein>
    <recommendedName>
        <fullName evidence="3">4a-hydroxytetrahydrobiopterin dehydratase</fullName>
        <ecNumber evidence="3">4.2.1.96</ecNumber>
    </recommendedName>
</protein>
<comment type="catalytic activity">
    <reaction evidence="1">
        <text>(4aS,6R)-4a-hydroxy-L-erythro-5,6,7,8-tetrahydrobiopterin = (6R)-L-erythro-6,7-dihydrobiopterin + H2O</text>
        <dbReference type="Rhea" id="RHEA:11920"/>
        <dbReference type="ChEBI" id="CHEBI:15377"/>
        <dbReference type="ChEBI" id="CHEBI:15642"/>
        <dbReference type="ChEBI" id="CHEBI:43120"/>
        <dbReference type="EC" id="4.2.1.96"/>
    </reaction>
</comment>
<comment type="similarity">
    <text evidence="2">Belongs to the pterin-4-alpha-carbinolamine dehydratase family.</text>
</comment>
<reference evidence="5 6" key="1">
    <citation type="journal article" date="2020" name="BMC Genomics">
        <title>Intraspecific diversification of the crop wild relative Brassica cretica Lam. using demographic model selection.</title>
        <authorList>
            <person name="Kioukis A."/>
            <person name="Michalopoulou V.A."/>
            <person name="Briers L."/>
            <person name="Pirintsos S."/>
            <person name="Studholme D.J."/>
            <person name="Pavlidis P."/>
            <person name="Sarris P.F."/>
        </authorList>
    </citation>
    <scope>NUCLEOTIDE SEQUENCE [LARGE SCALE GENOMIC DNA]</scope>
    <source>
        <strain evidence="6">cv. PFS-1207/04</strain>
    </source>
</reference>
<accession>A0ABQ7BZ88</accession>
<evidence type="ECO:0000256" key="1">
    <source>
        <dbReference type="ARBA" id="ARBA00001554"/>
    </source>
</evidence>
<keyword evidence="4" id="KW-0456">Lyase</keyword>
<dbReference type="PANTHER" id="PTHR12599:SF14">
    <property type="entry name" value="4A-HYDROXYTETRAHYDROBIOPTERIN DEHYDRATASE"/>
    <property type="match status" value="1"/>
</dbReference>
<dbReference type="Pfam" id="PF01329">
    <property type="entry name" value="Pterin_4a"/>
    <property type="match status" value="1"/>
</dbReference>
<dbReference type="PANTHER" id="PTHR12599">
    <property type="entry name" value="PTERIN-4-ALPHA-CARBINOLAMINE DEHYDRATASE"/>
    <property type="match status" value="1"/>
</dbReference>
<dbReference type="InterPro" id="IPR001533">
    <property type="entry name" value="Pterin_deHydtase"/>
</dbReference>
<sequence>MAGKACCMLTPELFLSHRLLDGIWLLANDNGTLKLHPSWLVKSFTKGLGFFNRVAKIAEWEGHHHPDLLLVGWNNVKIDVWTHAIGENHVANKLISDSPATGGLTENDFICCSDQLARSGRSSKKEESF</sequence>
<gene>
    <name evidence="5" type="ORF">DY000_02008946</name>
</gene>
<name>A0ABQ7BZ88_BRACR</name>
<keyword evidence="6" id="KW-1185">Reference proteome</keyword>
<dbReference type="InterPro" id="IPR036428">
    <property type="entry name" value="PCD_sf"/>
</dbReference>
<dbReference type="Proteomes" id="UP000266723">
    <property type="component" value="Unassembled WGS sequence"/>
</dbReference>
<comment type="caution">
    <text evidence="5">The sequence shown here is derived from an EMBL/GenBank/DDBJ whole genome shotgun (WGS) entry which is preliminary data.</text>
</comment>
<proteinExistence type="inferred from homology"/>
<dbReference type="SUPFAM" id="SSF55248">
    <property type="entry name" value="PCD-like"/>
    <property type="match status" value="1"/>
</dbReference>
<dbReference type="EMBL" id="QGKV02000832">
    <property type="protein sequence ID" value="KAF3544617.1"/>
    <property type="molecule type" value="Genomic_DNA"/>
</dbReference>
<feature type="non-terminal residue" evidence="5">
    <location>
        <position position="129"/>
    </location>
</feature>
<evidence type="ECO:0000256" key="4">
    <source>
        <dbReference type="ARBA" id="ARBA00023239"/>
    </source>
</evidence>
<evidence type="ECO:0000313" key="5">
    <source>
        <dbReference type="EMBL" id="KAF3544617.1"/>
    </source>
</evidence>
<dbReference type="Gene3D" id="3.30.1360.20">
    <property type="entry name" value="Transcriptional coactivator/pterin dehydratase"/>
    <property type="match status" value="1"/>
</dbReference>
<evidence type="ECO:0000256" key="3">
    <source>
        <dbReference type="ARBA" id="ARBA00013252"/>
    </source>
</evidence>
<evidence type="ECO:0000313" key="6">
    <source>
        <dbReference type="Proteomes" id="UP000266723"/>
    </source>
</evidence>
<organism evidence="5 6">
    <name type="scientific">Brassica cretica</name>
    <name type="common">Mustard</name>
    <dbReference type="NCBI Taxonomy" id="69181"/>
    <lineage>
        <taxon>Eukaryota</taxon>
        <taxon>Viridiplantae</taxon>
        <taxon>Streptophyta</taxon>
        <taxon>Embryophyta</taxon>
        <taxon>Tracheophyta</taxon>
        <taxon>Spermatophyta</taxon>
        <taxon>Magnoliopsida</taxon>
        <taxon>eudicotyledons</taxon>
        <taxon>Gunneridae</taxon>
        <taxon>Pentapetalae</taxon>
        <taxon>rosids</taxon>
        <taxon>malvids</taxon>
        <taxon>Brassicales</taxon>
        <taxon>Brassicaceae</taxon>
        <taxon>Brassiceae</taxon>
        <taxon>Brassica</taxon>
    </lineage>
</organism>